<reference evidence="1 2" key="1">
    <citation type="submission" date="2014-04" db="EMBL/GenBank/DDBJ databases">
        <authorList>
            <consortium name="DOE Joint Genome Institute"/>
            <person name="Kuo A."/>
            <person name="Kohler A."/>
            <person name="Nagy L.G."/>
            <person name="Floudas D."/>
            <person name="Copeland A."/>
            <person name="Barry K.W."/>
            <person name="Cichocki N."/>
            <person name="Veneault-Fourrey C."/>
            <person name="LaButti K."/>
            <person name="Lindquist E.A."/>
            <person name="Lipzen A."/>
            <person name="Lundell T."/>
            <person name="Morin E."/>
            <person name="Murat C."/>
            <person name="Sun H."/>
            <person name="Tunlid A."/>
            <person name="Henrissat B."/>
            <person name="Grigoriev I.V."/>
            <person name="Hibbett D.S."/>
            <person name="Martin F."/>
            <person name="Nordberg H.P."/>
            <person name="Cantor M.N."/>
            <person name="Hua S.X."/>
        </authorList>
    </citation>
    <scope>NUCLEOTIDE SEQUENCE [LARGE SCALE GENOMIC DNA]</scope>
    <source>
        <strain evidence="1 2">LaAM-08-1</strain>
    </source>
</reference>
<protein>
    <submittedName>
        <fullName evidence="1">Uncharacterized protein</fullName>
    </submittedName>
</protein>
<gene>
    <name evidence="1" type="ORF">K443DRAFT_686711</name>
</gene>
<evidence type="ECO:0000313" key="2">
    <source>
        <dbReference type="Proteomes" id="UP000054477"/>
    </source>
</evidence>
<organism evidence="1 2">
    <name type="scientific">Laccaria amethystina LaAM-08-1</name>
    <dbReference type="NCBI Taxonomy" id="1095629"/>
    <lineage>
        <taxon>Eukaryota</taxon>
        <taxon>Fungi</taxon>
        <taxon>Dikarya</taxon>
        <taxon>Basidiomycota</taxon>
        <taxon>Agaricomycotina</taxon>
        <taxon>Agaricomycetes</taxon>
        <taxon>Agaricomycetidae</taxon>
        <taxon>Agaricales</taxon>
        <taxon>Agaricineae</taxon>
        <taxon>Hydnangiaceae</taxon>
        <taxon>Laccaria</taxon>
    </lineage>
</organism>
<accession>A0A0C9WH44</accession>
<evidence type="ECO:0000313" key="1">
    <source>
        <dbReference type="EMBL" id="KIJ90549.1"/>
    </source>
</evidence>
<dbReference type="EMBL" id="KN839157">
    <property type="protein sequence ID" value="KIJ90549.1"/>
    <property type="molecule type" value="Genomic_DNA"/>
</dbReference>
<name>A0A0C9WH44_9AGAR</name>
<dbReference type="AlphaFoldDB" id="A0A0C9WH44"/>
<sequence>MRKICYNDESRLAPAMPVFEDVDSSPSKCEFAGCVVDVLGIAVKKLTPLLLIECRRRELRLRREIQSFSHVLWIWSGCSYGKRRNHGMSKWNGRQMGSQ</sequence>
<dbReference type="Proteomes" id="UP000054477">
    <property type="component" value="Unassembled WGS sequence"/>
</dbReference>
<reference evidence="2" key="2">
    <citation type="submission" date="2015-01" db="EMBL/GenBank/DDBJ databases">
        <title>Evolutionary Origins and Diversification of the Mycorrhizal Mutualists.</title>
        <authorList>
            <consortium name="DOE Joint Genome Institute"/>
            <consortium name="Mycorrhizal Genomics Consortium"/>
            <person name="Kohler A."/>
            <person name="Kuo A."/>
            <person name="Nagy L.G."/>
            <person name="Floudas D."/>
            <person name="Copeland A."/>
            <person name="Barry K.W."/>
            <person name="Cichocki N."/>
            <person name="Veneault-Fourrey C."/>
            <person name="LaButti K."/>
            <person name="Lindquist E.A."/>
            <person name="Lipzen A."/>
            <person name="Lundell T."/>
            <person name="Morin E."/>
            <person name="Murat C."/>
            <person name="Riley R."/>
            <person name="Ohm R."/>
            <person name="Sun H."/>
            <person name="Tunlid A."/>
            <person name="Henrissat B."/>
            <person name="Grigoriev I.V."/>
            <person name="Hibbett D.S."/>
            <person name="Martin F."/>
        </authorList>
    </citation>
    <scope>NUCLEOTIDE SEQUENCE [LARGE SCALE GENOMIC DNA]</scope>
    <source>
        <strain evidence="2">LaAM-08-1</strain>
    </source>
</reference>
<keyword evidence="2" id="KW-1185">Reference proteome</keyword>
<proteinExistence type="predicted"/>
<dbReference type="HOGENOM" id="CLU_2320785_0_0_1"/>